<evidence type="ECO:0000313" key="2">
    <source>
        <dbReference type="Proteomes" id="UP000685013"/>
    </source>
</evidence>
<accession>A0AAV6P9V0</accession>
<comment type="caution">
    <text evidence="1">The sequence shown here is derived from an EMBL/GenBank/DDBJ whole genome shotgun (WGS) entry which is preliminary data.</text>
</comment>
<sequence>MRKIASGAVELWTYRFLWVIKDEEWGLYIELQGGTRSGREDSSMVFTTRGSIKPRPQVCFCNALLMDLDVGRVWFCGCPTGWVPKVGRTQGTNAKDSFKNMSETGLRWRWALDCMVKREGDKKVAWRWVMGDSNIRGRD</sequence>
<evidence type="ECO:0000313" key="1">
    <source>
        <dbReference type="EMBL" id="KAG6608292.1"/>
    </source>
</evidence>
<proteinExistence type="predicted"/>
<dbReference type="Proteomes" id="UP000685013">
    <property type="component" value="Chromosome 1"/>
</dbReference>
<keyword evidence="2" id="KW-1185">Reference proteome</keyword>
<organism evidence="1 2">
    <name type="scientific">Cucurbita argyrosperma subsp. sororia</name>
    <dbReference type="NCBI Taxonomy" id="37648"/>
    <lineage>
        <taxon>Eukaryota</taxon>
        <taxon>Viridiplantae</taxon>
        <taxon>Streptophyta</taxon>
        <taxon>Embryophyta</taxon>
        <taxon>Tracheophyta</taxon>
        <taxon>Spermatophyta</taxon>
        <taxon>Magnoliopsida</taxon>
        <taxon>eudicotyledons</taxon>
        <taxon>Gunneridae</taxon>
        <taxon>Pentapetalae</taxon>
        <taxon>rosids</taxon>
        <taxon>fabids</taxon>
        <taxon>Cucurbitales</taxon>
        <taxon>Cucurbitaceae</taxon>
        <taxon>Cucurbiteae</taxon>
        <taxon>Cucurbita</taxon>
    </lineage>
</organism>
<name>A0AAV6P9V0_9ROSI</name>
<protein>
    <submittedName>
        <fullName evidence="1">Uncharacterized protein</fullName>
    </submittedName>
</protein>
<reference evidence="1 2" key="1">
    <citation type="journal article" date="2021" name="Hortic Res">
        <title>The domestication of Cucurbita argyrosperma as revealed by the genome of its wild relative.</title>
        <authorList>
            <person name="Barrera-Redondo J."/>
            <person name="Sanchez-de la Vega G."/>
            <person name="Aguirre-Liguori J.A."/>
            <person name="Castellanos-Morales G."/>
            <person name="Gutierrez-Guerrero Y.T."/>
            <person name="Aguirre-Dugua X."/>
            <person name="Aguirre-Planter E."/>
            <person name="Tenaillon M.I."/>
            <person name="Lira-Saade R."/>
            <person name="Eguiarte L.E."/>
        </authorList>
    </citation>
    <scope>NUCLEOTIDE SEQUENCE [LARGE SCALE GENOMIC DNA]</scope>
    <source>
        <strain evidence="1">JBR-2021</strain>
    </source>
</reference>
<dbReference type="EMBL" id="JAGKQH010000001">
    <property type="protein sequence ID" value="KAG6608292.1"/>
    <property type="molecule type" value="Genomic_DNA"/>
</dbReference>
<feature type="non-terminal residue" evidence="1">
    <location>
        <position position="1"/>
    </location>
</feature>
<dbReference type="AlphaFoldDB" id="A0AAV6P9V0"/>
<gene>
    <name evidence="1" type="ORF">SDJN03_01634</name>
</gene>